<dbReference type="AlphaFoldDB" id="A0A2I2EYC7"/>
<evidence type="ECO:0000256" key="8">
    <source>
        <dbReference type="ARBA" id="ARBA00023049"/>
    </source>
</evidence>
<feature type="compositionally biased region" description="Low complexity" evidence="9">
    <location>
        <begin position="534"/>
        <end position="558"/>
    </location>
</feature>
<organism evidence="10 11">
    <name type="scientific">Aspergillus candidus</name>
    <dbReference type="NCBI Taxonomy" id="41067"/>
    <lineage>
        <taxon>Eukaryota</taxon>
        <taxon>Fungi</taxon>
        <taxon>Dikarya</taxon>
        <taxon>Ascomycota</taxon>
        <taxon>Pezizomycotina</taxon>
        <taxon>Eurotiomycetes</taxon>
        <taxon>Eurotiomycetidae</taxon>
        <taxon>Eurotiales</taxon>
        <taxon>Aspergillaceae</taxon>
        <taxon>Aspergillus</taxon>
        <taxon>Aspergillus subgen. Circumdati</taxon>
    </lineage>
</organism>
<dbReference type="CDD" id="cd11577">
    <property type="entry name" value="GH71"/>
    <property type="match status" value="1"/>
</dbReference>
<name>A0A2I2EYC7_ASPCN</name>
<dbReference type="Pfam" id="PF03659">
    <property type="entry name" value="Glyco_hydro_71"/>
    <property type="match status" value="1"/>
</dbReference>
<keyword evidence="7" id="KW-0862">Zinc</keyword>
<dbReference type="Pfam" id="PF02127">
    <property type="entry name" value="Peptidase_M18"/>
    <property type="match status" value="1"/>
</dbReference>
<dbReference type="GeneID" id="36522758"/>
<comment type="similarity">
    <text evidence="2">Belongs to the peptidase M18 family.</text>
</comment>
<evidence type="ECO:0000256" key="2">
    <source>
        <dbReference type="ARBA" id="ARBA00008290"/>
    </source>
</evidence>
<feature type="compositionally biased region" description="Basic residues" evidence="9">
    <location>
        <begin position="12"/>
        <end position="30"/>
    </location>
</feature>
<accession>A0A2I2EYC7</accession>
<dbReference type="InterPro" id="IPR023358">
    <property type="entry name" value="Peptidase_M18_dom2"/>
</dbReference>
<keyword evidence="3" id="KW-0031">Aminopeptidase</keyword>
<evidence type="ECO:0000313" key="10">
    <source>
        <dbReference type="EMBL" id="PLB33383.1"/>
    </source>
</evidence>
<feature type="region of interest" description="Disordered" evidence="9">
    <location>
        <begin position="12"/>
        <end position="53"/>
    </location>
</feature>
<keyword evidence="5" id="KW-0479">Metal-binding</keyword>
<evidence type="ECO:0000256" key="7">
    <source>
        <dbReference type="ARBA" id="ARBA00022833"/>
    </source>
</evidence>
<dbReference type="RefSeq" id="XP_024667395.1">
    <property type="nucleotide sequence ID" value="XM_024815598.1"/>
</dbReference>
<dbReference type="GO" id="GO:0070006">
    <property type="term" value="F:metalloaminopeptidase activity"/>
    <property type="evidence" value="ECO:0007669"/>
    <property type="project" value="TreeGrafter"/>
</dbReference>
<proteinExistence type="inferred from homology"/>
<dbReference type="PANTHER" id="PTHR28570">
    <property type="entry name" value="ASPARTYL AMINOPEPTIDASE"/>
    <property type="match status" value="1"/>
</dbReference>
<dbReference type="PRINTS" id="PR00932">
    <property type="entry name" value="AMINO1PTASE"/>
</dbReference>
<dbReference type="SUPFAM" id="SSF53187">
    <property type="entry name" value="Zn-dependent exopeptidases"/>
    <property type="match status" value="1"/>
</dbReference>
<evidence type="ECO:0000256" key="6">
    <source>
        <dbReference type="ARBA" id="ARBA00022801"/>
    </source>
</evidence>
<dbReference type="Gene3D" id="3.20.20.80">
    <property type="entry name" value="Glycosidases"/>
    <property type="match status" value="1"/>
</dbReference>
<dbReference type="FunFam" id="2.30.250.10:FF:000001">
    <property type="entry name" value="Aspartyl aminopeptidase 1"/>
    <property type="match status" value="1"/>
</dbReference>
<evidence type="ECO:0000256" key="4">
    <source>
        <dbReference type="ARBA" id="ARBA00022670"/>
    </source>
</evidence>
<dbReference type="Gene3D" id="3.40.630.10">
    <property type="entry name" value="Zn peptidases"/>
    <property type="match status" value="1"/>
</dbReference>
<dbReference type="CDD" id="cd05658">
    <property type="entry name" value="M18_DAP"/>
    <property type="match status" value="1"/>
</dbReference>
<dbReference type="GO" id="GO:0006508">
    <property type="term" value="P:proteolysis"/>
    <property type="evidence" value="ECO:0007669"/>
    <property type="project" value="UniProtKB-KW"/>
</dbReference>
<dbReference type="InterPro" id="IPR005197">
    <property type="entry name" value="Glyco_hydro_71"/>
</dbReference>
<feature type="region of interest" description="Disordered" evidence="9">
    <location>
        <begin position="523"/>
        <end position="558"/>
    </location>
</feature>
<keyword evidence="8" id="KW-0482">Metalloprotease</keyword>
<evidence type="ECO:0000313" key="11">
    <source>
        <dbReference type="Proteomes" id="UP000234585"/>
    </source>
</evidence>
<keyword evidence="11" id="KW-1185">Reference proteome</keyword>
<dbReference type="GO" id="GO:0008270">
    <property type="term" value="F:zinc ion binding"/>
    <property type="evidence" value="ECO:0007669"/>
    <property type="project" value="InterPro"/>
</dbReference>
<sequence length="1020" mass="112664">MKHLDRILKHVHHKDKHHEDHHHHHHHHEHQKPQSQSTTPAASPPESHPTGPRHVFAHFIIGNTYSTTPEQWEFDISEAKKAHIDGFALNIAPQDHHTDQSLHAAYDIAERLGGFSLFLSFDYASGGPWPADRVISTINTYKHRAAQFRWQGRPMVSTFEGPGNAGDWPNIKHATGCMFIPDWTSLSPGGIGGVLDTIDGAFSWDAWPVGAQGMTTASDEAWSKAIAGKPYMMPVSPWFYTNLPQWNKNWLWRGDDLWHDRWKQVIDFQPPLVQILSWNDYGESHYIGPIYKAGLPEGSSRYVSSCPHDAWRVLLPYYIDAYKRQGGAADLNNPRYPVSFTEKIVYWYRRTPGHCGNSDGTTGNNPAFGQPALAPSELSQDRVFVTVALAKPSELHVQIGYATPTVLQATQPGINHFSVPFHGQVGPVRFVIVRKHREIATATGPAITDVWISPCLRPASSSLLRIFLSFSSFSLHLHFISLTSSISVQLSNYYFILYTLSLSTLYHPTTMTKKCFSELQTESWRPPVPPLTQSPPTTLPSRSTTEDTSPGAASSPGAAISPGDYSQPYCDFMTNNPTTFHASGYRRLSERDTWTNRLQRGGKYYCSRNGSSFIAFSIGKNYRTGNGMAIVAGHIDALTAKLKPVSKLPSKAGYAQLAVAPYASGLGPTWWDRDLSIGGRVIVRDSDSGMVKSKLVKLDWPIARIPTLAQHFGAPSQGPFNKETQMVPIIGVDNSDLFQAPAAADASIKPGDSFASSQPEKLVRVICKELQIHDPDTILSWELELYDSQAARLGGLEKDLIFAGRIDDKLCCYAAQEALLASSDDKATETVKMVGMFDDEEIGSQLRQGAQSNFMSSVFERITEAMAPSADYYGPNLVSQTAANSFFVSSDVIHAVNPNFLNAYLENHSPRLNVGVAVSADSNGHMTTDSVSYGFIQRVADKCDAKLQVFHIRNDSRSGGTIGPMTSSRLGFRAIDVGIPQLSMHSIRATTGSLDPGLGVQLFKGFFDHFEEVDREFADL</sequence>
<dbReference type="InterPro" id="IPR001948">
    <property type="entry name" value="Peptidase_M18"/>
</dbReference>
<evidence type="ECO:0000256" key="3">
    <source>
        <dbReference type="ARBA" id="ARBA00022438"/>
    </source>
</evidence>
<dbReference type="GO" id="GO:0051118">
    <property type="term" value="F:glucan endo-1,3-alpha-glucosidase activity"/>
    <property type="evidence" value="ECO:0007669"/>
    <property type="project" value="InterPro"/>
</dbReference>
<reference evidence="10 11" key="1">
    <citation type="submission" date="2017-12" db="EMBL/GenBank/DDBJ databases">
        <authorList>
            <consortium name="DOE Joint Genome Institute"/>
            <person name="Haridas S."/>
            <person name="Kjaerbolling I."/>
            <person name="Vesth T.C."/>
            <person name="Frisvad J.C."/>
            <person name="Nybo J.L."/>
            <person name="Theobald S."/>
            <person name="Kuo A."/>
            <person name="Bowyer P."/>
            <person name="Matsuda Y."/>
            <person name="Mondo S."/>
            <person name="Lyhne E.K."/>
            <person name="Kogle M.E."/>
            <person name="Clum A."/>
            <person name="Lipzen A."/>
            <person name="Salamov A."/>
            <person name="Ngan C.Y."/>
            <person name="Daum C."/>
            <person name="Chiniquy J."/>
            <person name="Barry K."/>
            <person name="LaButti K."/>
            <person name="Simmons B.A."/>
            <person name="Magnuson J.K."/>
            <person name="Mortensen U.H."/>
            <person name="Larsen T.O."/>
            <person name="Grigoriev I.V."/>
            <person name="Baker S.E."/>
            <person name="Andersen M.R."/>
            <person name="Nordberg H.P."/>
            <person name="Cantor M.N."/>
            <person name="Hua S.X."/>
        </authorList>
    </citation>
    <scope>NUCLEOTIDE SEQUENCE [LARGE SCALE GENOMIC DNA]</scope>
    <source>
        <strain evidence="10 11">CBS 102.13</strain>
    </source>
</reference>
<dbReference type="EMBL" id="KZ559210">
    <property type="protein sequence ID" value="PLB33383.1"/>
    <property type="molecule type" value="Genomic_DNA"/>
</dbReference>
<dbReference type="GO" id="GO:0000324">
    <property type="term" value="C:fungal-type vacuole"/>
    <property type="evidence" value="ECO:0007669"/>
    <property type="project" value="TreeGrafter"/>
</dbReference>
<dbReference type="Proteomes" id="UP000234585">
    <property type="component" value="Unassembled WGS sequence"/>
</dbReference>
<comment type="cofactor">
    <cofactor evidence="1">
        <name>Zn(2+)</name>
        <dbReference type="ChEBI" id="CHEBI:29105"/>
    </cofactor>
</comment>
<dbReference type="Gene3D" id="2.30.250.10">
    <property type="entry name" value="Aminopeptidase i, Domain 2"/>
    <property type="match status" value="1"/>
</dbReference>
<dbReference type="SUPFAM" id="SSF101821">
    <property type="entry name" value="Aminopeptidase/glucanase lid domain"/>
    <property type="match status" value="1"/>
</dbReference>
<protein>
    <submittedName>
        <fullName evidence="10">Glycosyl hydrolase family 71-domain-containing protein</fullName>
    </submittedName>
</protein>
<keyword evidence="6 10" id="KW-0378">Hydrolase</keyword>
<dbReference type="OrthoDB" id="9880441at2759"/>
<evidence type="ECO:0000256" key="5">
    <source>
        <dbReference type="ARBA" id="ARBA00022723"/>
    </source>
</evidence>
<keyword evidence="4" id="KW-0645">Protease</keyword>
<evidence type="ECO:0000256" key="1">
    <source>
        <dbReference type="ARBA" id="ARBA00001947"/>
    </source>
</evidence>
<evidence type="ECO:0000256" key="9">
    <source>
        <dbReference type="SAM" id="MobiDB-lite"/>
    </source>
</evidence>
<dbReference type="STRING" id="41067.A0A2I2EYC7"/>
<dbReference type="PANTHER" id="PTHR28570:SF4">
    <property type="entry name" value="VACUOLAR AMINOPEPTIDASE 1"/>
    <property type="match status" value="1"/>
</dbReference>
<gene>
    <name evidence="10" type="ORF">BDW47DRAFT_121260</name>
</gene>